<dbReference type="RefSeq" id="WP_022161290.1">
    <property type="nucleotide sequence ID" value="NZ_JADNDE010000133.1"/>
</dbReference>
<dbReference type="SUPFAM" id="SSF48452">
    <property type="entry name" value="TPR-like"/>
    <property type="match status" value="1"/>
</dbReference>
<dbReference type="Pfam" id="PF14322">
    <property type="entry name" value="SusD-like_3"/>
    <property type="match status" value="1"/>
</dbReference>
<proteinExistence type="predicted"/>
<dbReference type="Pfam" id="PF13174">
    <property type="entry name" value="TPR_6"/>
    <property type="match status" value="1"/>
</dbReference>
<gene>
    <name evidence="2" type="ORF">DWW57_00140</name>
</gene>
<dbReference type="PROSITE" id="PS51257">
    <property type="entry name" value="PROKAR_LIPOPROTEIN"/>
    <property type="match status" value="1"/>
</dbReference>
<dbReference type="GO" id="GO:0009279">
    <property type="term" value="C:cell outer membrane"/>
    <property type="evidence" value="ECO:0007669"/>
    <property type="project" value="UniProtKB-SubCell"/>
</dbReference>
<dbReference type="Gene3D" id="1.25.40.390">
    <property type="match status" value="2"/>
</dbReference>
<dbReference type="EMBL" id="QRYC01000001">
    <property type="protein sequence ID" value="RGU58846.1"/>
    <property type="molecule type" value="Genomic_DNA"/>
</dbReference>
<dbReference type="InterPro" id="IPR033985">
    <property type="entry name" value="SusD-like_N"/>
</dbReference>
<feature type="domain" description="SusD-like N-terminal" evidence="1">
    <location>
        <begin position="427"/>
        <end position="536"/>
    </location>
</feature>
<evidence type="ECO:0000313" key="2">
    <source>
        <dbReference type="EMBL" id="RGU58846.1"/>
    </source>
</evidence>
<sequence length="724" mass="82156">MKKQMILWTCMLLLVLVGCKKDDVQYTDRYELKGKVEKGPFVRGSEVTVYELSERLERTGISYTKTVQDDQGNFDFGILDIRSPYVEIVATGAFYNELTGEQTSGSLSLRSIADLSNQKSVNVNVFTHLETRRLLELNGGEKRFKAVSQQAHGEVLKAFGLQRFEMDEVNTYSLTDGIKGAGSLLVVSASLLKDKTETRFAEYLEGLCEKLKETGTLPDDTKEEIRKNAVSIDWTKVAEGLVAKYKETGLEITVPDLSYFIDWDGDGEAGNEFGGIVGDKKLKFKTDTLRVSQDGGEYAVDILANLSYDFTYPGMEEEEVPKSGVEVDKLFQFKSEEMDYTVTLDKVQGQLKLTVQPAKGYWIRDERITLYSLDGEVSATLLITQDGDMNKFEVPEGVEEAVSGILGSIREACDYMYTIEAYYTQCFPEPQNKWQKYYRHEKSVMADIDLKRAWEVAYKAIASANNGYDILEKEKMGNLCSPQFKLLRSIMYYPLIVLWGNIPYPEHFSTAAAPRLTEQKAYEKLAADLEEIHRLILDWRSAEYQDYIGIGELMLGKVYMQLGRYNEAKRGLEIFLKNEGYAFNASRKEALNSGSKELVFGLDLLDYPSVYTSEIADHRYLPVGSYTEALLLLAECTNRIGDRAKAMDYLNQVRKNYRLSEATDFDQQLKATWKELLKGEFAYFAFLKRNDLCEKELGIEAWQKLLPFPESEVGLGGAEQNPGY</sequence>
<dbReference type="InterPro" id="IPR011990">
    <property type="entry name" value="TPR-like_helical_dom_sf"/>
</dbReference>
<accession>A0A412TYA0</accession>
<comment type="caution">
    <text evidence="2">The sequence shown here is derived from an EMBL/GenBank/DDBJ whole genome shotgun (WGS) entry which is preliminary data.</text>
</comment>
<name>A0A412TYA0_9BACT</name>
<dbReference type="Proteomes" id="UP000284243">
    <property type="component" value="Unassembled WGS sequence"/>
</dbReference>
<evidence type="ECO:0000259" key="1">
    <source>
        <dbReference type="Pfam" id="PF14322"/>
    </source>
</evidence>
<dbReference type="InterPro" id="IPR019734">
    <property type="entry name" value="TPR_rpt"/>
</dbReference>
<protein>
    <submittedName>
        <fullName evidence="2">RagB/SusD family nutrient uptake outer membrane protein</fullName>
    </submittedName>
</protein>
<reference evidence="2 3" key="1">
    <citation type="submission" date="2018-08" db="EMBL/GenBank/DDBJ databases">
        <title>A genome reference for cultivated species of the human gut microbiota.</title>
        <authorList>
            <person name="Zou Y."/>
            <person name="Xue W."/>
            <person name="Luo G."/>
        </authorList>
    </citation>
    <scope>NUCLEOTIDE SEQUENCE [LARGE SCALE GENOMIC DNA]</scope>
    <source>
        <strain evidence="2 3">AF16-14</strain>
    </source>
</reference>
<dbReference type="AlphaFoldDB" id="A0A412TYA0"/>
<evidence type="ECO:0000313" key="3">
    <source>
        <dbReference type="Proteomes" id="UP000284243"/>
    </source>
</evidence>
<organism evidence="2 3">
    <name type="scientific">Odoribacter splanchnicus</name>
    <dbReference type="NCBI Taxonomy" id="28118"/>
    <lineage>
        <taxon>Bacteria</taxon>
        <taxon>Pseudomonadati</taxon>
        <taxon>Bacteroidota</taxon>
        <taxon>Bacteroidia</taxon>
        <taxon>Bacteroidales</taxon>
        <taxon>Odoribacteraceae</taxon>
        <taxon>Odoribacter</taxon>
    </lineage>
</organism>